<dbReference type="Pfam" id="PF03184">
    <property type="entry name" value="DDE_1"/>
    <property type="match status" value="1"/>
</dbReference>
<keyword evidence="8" id="KW-1185">Reference proteome</keyword>
<evidence type="ECO:0000256" key="5">
    <source>
        <dbReference type="SAM" id="MobiDB-lite"/>
    </source>
</evidence>
<feature type="region of interest" description="Disordered" evidence="5">
    <location>
        <begin position="460"/>
        <end position="480"/>
    </location>
</feature>
<dbReference type="AlphaFoldDB" id="A0A158NYC8"/>
<protein>
    <recommendedName>
        <fullName evidence="6">HTH CENPB-type domain-containing protein</fullName>
    </recommendedName>
</protein>
<feature type="domain" description="HTH CENPB-type" evidence="6">
    <location>
        <begin position="64"/>
        <end position="140"/>
    </location>
</feature>
<dbReference type="SUPFAM" id="SSF46689">
    <property type="entry name" value="Homeodomain-like"/>
    <property type="match status" value="2"/>
</dbReference>
<dbReference type="Proteomes" id="UP000005205">
    <property type="component" value="Unassembled WGS sequence"/>
</dbReference>
<dbReference type="Gene3D" id="1.10.10.60">
    <property type="entry name" value="Homeodomain-like"/>
    <property type="match status" value="1"/>
</dbReference>
<dbReference type="InParanoid" id="A0A158NYC8"/>
<dbReference type="InterPro" id="IPR036388">
    <property type="entry name" value="WH-like_DNA-bd_sf"/>
</dbReference>
<dbReference type="PANTHER" id="PTHR19303:SF16">
    <property type="entry name" value="JERKY PROTEIN HOMOLOG-LIKE"/>
    <property type="match status" value="1"/>
</dbReference>
<organism evidence="7 8">
    <name type="scientific">Atta cephalotes</name>
    <name type="common">Leafcutter ant</name>
    <dbReference type="NCBI Taxonomy" id="12957"/>
    <lineage>
        <taxon>Eukaryota</taxon>
        <taxon>Metazoa</taxon>
        <taxon>Ecdysozoa</taxon>
        <taxon>Arthropoda</taxon>
        <taxon>Hexapoda</taxon>
        <taxon>Insecta</taxon>
        <taxon>Pterygota</taxon>
        <taxon>Neoptera</taxon>
        <taxon>Endopterygota</taxon>
        <taxon>Hymenoptera</taxon>
        <taxon>Apocrita</taxon>
        <taxon>Aculeata</taxon>
        <taxon>Formicoidea</taxon>
        <taxon>Formicidae</taxon>
        <taxon>Myrmicinae</taxon>
        <taxon>Atta</taxon>
    </lineage>
</organism>
<proteinExistence type="inferred from homology"/>
<evidence type="ECO:0000313" key="7">
    <source>
        <dbReference type="EnsemblMetazoa" id="XP_012062536.1"/>
    </source>
</evidence>
<dbReference type="SMART" id="SM00674">
    <property type="entry name" value="CENPB"/>
    <property type="match status" value="1"/>
</dbReference>
<dbReference type="InterPro" id="IPR007889">
    <property type="entry name" value="HTH_Psq"/>
</dbReference>
<dbReference type="PROSITE" id="PS51253">
    <property type="entry name" value="HTH_CENPB"/>
    <property type="match status" value="1"/>
</dbReference>
<evidence type="ECO:0000259" key="6">
    <source>
        <dbReference type="PROSITE" id="PS51253"/>
    </source>
</evidence>
<dbReference type="GO" id="GO:0003677">
    <property type="term" value="F:DNA binding"/>
    <property type="evidence" value="ECO:0007669"/>
    <property type="project" value="UniProtKB-KW"/>
</dbReference>
<evidence type="ECO:0000256" key="3">
    <source>
        <dbReference type="ARBA" id="ARBA00023125"/>
    </source>
</evidence>
<comment type="subcellular location">
    <subcellularLocation>
        <location evidence="1">Nucleus</location>
    </subcellularLocation>
</comment>
<evidence type="ECO:0000256" key="1">
    <source>
        <dbReference type="ARBA" id="ARBA00004123"/>
    </source>
</evidence>
<evidence type="ECO:0000313" key="8">
    <source>
        <dbReference type="Proteomes" id="UP000005205"/>
    </source>
</evidence>
<dbReference type="KEGG" id="acep:105625834"/>
<dbReference type="Gene3D" id="1.10.10.10">
    <property type="entry name" value="Winged helix-like DNA-binding domain superfamily/Winged helix DNA-binding domain"/>
    <property type="match status" value="1"/>
</dbReference>
<name>A0A158NYC8_ATTCE</name>
<dbReference type="GO" id="GO:0005634">
    <property type="term" value="C:nucleus"/>
    <property type="evidence" value="ECO:0007669"/>
    <property type="project" value="UniProtKB-SubCell"/>
</dbReference>
<dbReference type="Pfam" id="PF04218">
    <property type="entry name" value="CENP-B_N"/>
    <property type="match status" value="1"/>
</dbReference>
<keyword evidence="3" id="KW-0238">DNA-binding</keyword>
<dbReference type="EMBL" id="ADTU01003747">
    <property type="status" value="NOT_ANNOTATED_CDS"/>
    <property type="molecule type" value="Genomic_DNA"/>
</dbReference>
<reference evidence="8" key="1">
    <citation type="journal article" date="2011" name="PLoS Genet.">
        <title>The genome sequence of the leaf-cutter ant Atta cephalotes reveals insights into its obligate symbiotic lifestyle.</title>
        <authorList>
            <person name="Suen G."/>
            <person name="Teiling C."/>
            <person name="Li L."/>
            <person name="Holt C."/>
            <person name="Abouheif E."/>
            <person name="Bornberg-Bauer E."/>
            <person name="Bouffard P."/>
            <person name="Caldera E.J."/>
            <person name="Cash E."/>
            <person name="Cavanaugh A."/>
            <person name="Denas O."/>
            <person name="Elhaik E."/>
            <person name="Fave M.J."/>
            <person name="Gadau J."/>
            <person name="Gibson J.D."/>
            <person name="Graur D."/>
            <person name="Grubbs K.J."/>
            <person name="Hagen D.E."/>
            <person name="Harkins T.T."/>
            <person name="Helmkampf M."/>
            <person name="Hu H."/>
            <person name="Johnson B.R."/>
            <person name="Kim J."/>
            <person name="Marsh S.E."/>
            <person name="Moeller J.A."/>
            <person name="Munoz-Torres M.C."/>
            <person name="Murphy M.C."/>
            <person name="Naughton M.C."/>
            <person name="Nigam S."/>
            <person name="Overson R."/>
            <person name="Rajakumar R."/>
            <person name="Reese J.T."/>
            <person name="Scott J.J."/>
            <person name="Smith C.R."/>
            <person name="Tao S."/>
            <person name="Tsutsui N.D."/>
            <person name="Viljakainen L."/>
            <person name="Wissler L."/>
            <person name="Yandell M.D."/>
            <person name="Zimmer F."/>
            <person name="Taylor J."/>
            <person name="Slater S.C."/>
            <person name="Clifton S.W."/>
            <person name="Warren W.C."/>
            <person name="Elsik C.G."/>
            <person name="Smith C.D."/>
            <person name="Weinstock G.M."/>
            <person name="Gerardo N.M."/>
            <person name="Currie C.R."/>
        </authorList>
    </citation>
    <scope>NUCLEOTIDE SEQUENCE [LARGE SCALE GENOMIC DNA]</scope>
</reference>
<sequence>MAPKRKKVCIPLETKLRALKRIDRGECHKKVAAKFGVGRVTVGDWIRNRAKLMAWKEKTKSSNERKAMKFTEHTKVEEALFLWFVQQREKGAPISGSILQAKALSLYSHFLDEAEKEECFVASNGWLDRWKKRYGIRLMQFNTRGEKFFEDDDVVNVFKEKFKKTIKRGGYSLEQIYNCDEISLNYKMLPNKILAWHEESLVPSNNRNKEKITILACSNVSGNHKLRLTVIGKYANPRALKNLTTSTMPVYYKNQKNVWMDTTIFKWWFHKQFVPKVEKHLKKMKLPRKAILFIDNAPAHPNAAMLYDGDIIVKFFPTNVQASLIQPMEQGVFEHLKRLYRFHLLTFLLEASESGQKLTDSLEKVNLKKVVFWVAQSWKEIKSEILKKSWNKLFNFSEKEKDLENIDLPKQKEELRNKLFEMAKSLLGPEQVMETNIEEWITGDDRELDYTDAEIVALVEQKSSEESSSESDEEVVEPIERKISHSDAVSALKIVLAYVEQEEATSPDVCTLKKWRDIAAKNRSAALRETKRSK</sequence>
<dbReference type="InterPro" id="IPR050863">
    <property type="entry name" value="CenT-Element_Derived"/>
</dbReference>
<evidence type="ECO:0000256" key="2">
    <source>
        <dbReference type="ARBA" id="ARBA00010881"/>
    </source>
</evidence>
<feature type="compositionally biased region" description="Acidic residues" evidence="5">
    <location>
        <begin position="467"/>
        <end position="477"/>
    </location>
</feature>
<dbReference type="InterPro" id="IPR009057">
    <property type="entry name" value="Homeodomain-like_sf"/>
</dbReference>
<dbReference type="PANTHER" id="PTHR19303">
    <property type="entry name" value="TRANSPOSON"/>
    <property type="match status" value="1"/>
</dbReference>
<dbReference type="Gene3D" id="3.30.420.10">
    <property type="entry name" value="Ribonuclease H-like superfamily/Ribonuclease H"/>
    <property type="match status" value="1"/>
</dbReference>
<dbReference type="Pfam" id="PF03221">
    <property type="entry name" value="HTH_Tnp_Tc5"/>
    <property type="match status" value="1"/>
</dbReference>
<dbReference type="InterPro" id="IPR006600">
    <property type="entry name" value="HTH_CenpB_DNA-bd_dom"/>
</dbReference>
<reference evidence="7" key="2">
    <citation type="submission" date="2016-04" db="UniProtKB">
        <authorList>
            <consortium name="EnsemblMetazoa"/>
        </authorList>
    </citation>
    <scope>IDENTIFICATION</scope>
</reference>
<dbReference type="InterPro" id="IPR036397">
    <property type="entry name" value="RNaseH_sf"/>
</dbReference>
<dbReference type="InterPro" id="IPR004875">
    <property type="entry name" value="DDE_SF_endonuclease_dom"/>
</dbReference>
<dbReference type="OrthoDB" id="8111264at2759"/>
<comment type="similarity">
    <text evidence="2">Belongs to the tigger transposable element derived protein family.</text>
</comment>
<dbReference type="EnsemblMetazoa" id="XM_012207146.1">
    <property type="protein sequence ID" value="XP_012062536.1"/>
    <property type="gene ID" value="LOC105625834"/>
</dbReference>
<gene>
    <name evidence="7" type="primary">105625834</name>
</gene>
<keyword evidence="4" id="KW-0539">Nucleus</keyword>
<evidence type="ECO:0000256" key="4">
    <source>
        <dbReference type="ARBA" id="ARBA00023242"/>
    </source>
</evidence>
<accession>A0A158NYC8</accession>